<keyword evidence="3" id="KW-1185">Reference proteome</keyword>
<dbReference type="Proteomes" id="UP000319818">
    <property type="component" value="Unassembled WGS sequence"/>
</dbReference>
<evidence type="ECO:0000313" key="2">
    <source>
        <dbReference type="EMBL" id="TQM37014.1"/>
    </source>
</evidence>
<protein>
    <submittedName>
        <fullName evidence="2">Uncharacterized protein</fullName>
    </submittedName>
</protein>
<dbReference type="EMBL" id="VFPH01000002">
    <property type="protein sequence ID" value="TQM37014.1"/>
    <property type="molecule type" value="Genomic_DNA"/>
</dbReference>
<evidence type="ECO:0000313" key="3">
    <source>
        <dbReference type="Proteomes" id="UP000319818"/>
    </source>
</evidence>
<organism evidence="2 3">
    <name type="scientific">Pseudonocardia cypriaca</name>
    <dbReference type="NCBI Taxonomy" id="882449"/>
    <lineage>
        <taxon>Bacteria</taxon>
        <taxon>Bacillati</taxon>
        <taxon>Actinomycetota</taxon>
        <taxon>Actinomycetes</taxon>
        <taxon>Pseudonocardiales</taxon>
        <taxon>Pseudonocardiaceae</taxon>
        <taxon>Pseudonocardia</taxon>
    </lineage>
</organism>
<evidence type="ECO:0000256" key="1">
    <source>
        <dbReference type="SAM" id="MobiDB-lite"/>
    </source>
</evidence>
<feature type="region of interest" description="Disordered" evidence="1">
    <location>
        <begin position="598"/>
        <end position="618"/>
    </location>
</feature>
<gene>
    <name evidence="2" type="ORF">FB388_4213</name>
</gene>
<proteinExistence type="predicted"/>
<comment type="caution">
    <text evidence="2">The sequence shown here is derived from an EMBL/GenBank/DDBJ whole genome shotgun (WGS) entry which is preliminary data.</text>
</comment>
<reference evidence="2 3" key="1">
    <citation type="submission" date="2019-06" db="EMBL/GenBank/DDBJ databases">
        <title>Sequencing the genomes of 1000 actinobacteria strains.</title>
        <authorList>
            <person name="Klenk H.-P."/>
        </authorList>
    </citation>
    <scope>NUCLEOTIDE SEQUENCE [LARGE SCALE GENOMIC DNA]</scope>
    <source>
        <strain evidence="2 3">DSM 45511</strain>
    </source>
</reference>
<feature type="region of interest" description="Disordered" evidence="1">
    <location>
        <begin position="1074"/>
        <end position="1096"/>
    </location>
</feature>
<dbReference type="RefSeq" id="WP_142103905.1">
    <property type="nucleotide sequence ID" value="NZ_VFPH01000002.1"/>
</dbReference>
<sequence length="1096" mass="115357">MTAGRKAEVYTPESLLRLSSLAESPAAHLRAWVSPAIGFPLHPLIYWRVPVPQIEEIRDILWWTPAPDGPRELQPPIDLDGIDGPVFAELRDAGGSDFAARWCWVAVDVADPHVPLTVAVADGGAGTRTLLQRSAWPYTLGASRITRLRITGHGQVVGVRGVDATTFTAERALVGLVSALPVPDSRWYTGGISPDEALDRAAQAGPTRTGPLDRGVDVQLGYDDEFTRVRALTGIDRTGPHALLQAAHLHGDLPARHRTQVDLPDDRRPAQARFATVEALLTGAADPGVARWLGLLATDRVDEDLDPERPYAWVSAGYWALDPDRPVTKAPRTALGDVLATMADPYSYPPWTSQWTRLVRAAFPDVARVLAELPGHVVVQPMVAPVGLGAVSDPPATPDPVLAGPATWEDRDHYGRRLRLRGPTSGAVAFARGSLGLNERILTGGPGLDERGLILLPGRADGPGGTEGALADTGIPADEPVTWLVATADEFGRWSEDGRVSAEPPDRPELPAPVVEAAFVPATELPPTGSVVPGTVSVQVAVPTALGPGTLPVTDVEVVVHGRPPDHVAPAELVAASYDAPETGVGGTVRVPVTVRFHDERGPGPATSTTVSVRDPRRPAPLVVGPAVLWAARPDPTGTAELALRLPAQQAGWTYHVYLAEETALRRTLGLPLDRDRNRAQRAKEIADAAGRIGDRSPFTLAATVTGVRFATALPGAVRTLRFVRAVPVTPAGREADFAACPLVPVAVPGPDRPPSPALTVAANGPDLRLVLTVHGIDRRTLDRLHPGAPPRYRLRRATAGTGDPLYVPVTDTGELAPAADGAWTAVVPARGLAPFVRYTWQAEACLPPEIALAAAPRPSTVLPERGEPGDPAPSPWSTPSVPVQGMVTAPIPPLDARATLPGPTLTLRAAPVAAPDAVGAWRLRVWRRGADGALTPLDPPNGDGWAVTSSDLTLTDPGWAGEAYALQLVDPLGRTGPLTEVPSPLVRTTTALLVEEALTASGVDGAWLTGIVTADSPAATDTTPTGTVRFRTGDGIVLGEAPPRTALHVGFGQIPFWGGRAAADYLGDAFHAPSTSDARPLPEGPELGQPPDIER</sequence>
<feature type="compositionally biased region" description="Low complexity" evidence="1">
    <location>
        <begin position="1085"/>
        <end position="1096"/>
    </location>
</feature>
<name>A0A543FTD9_9PSEU</name>
<dbReference type="AlphaFoldDB" id="A0A543FTD9"/>
<dbReference type="OrthoDB" id="7051218at2"/>
<accession>A0A543FTD9</accession>